<sequence>MDDLRRFGVTSDEALEGAWEVGAALRGAIVRGPALLGLAPDGLPWDAPTDEHGQRYSRWSDVRNLLPGEEGDERG</sequence>
<name>A0A919TMT0_9ACTN</name>
<evidence type="ECO:0000256" key="1">
    <source>
        <dbReference type="SAM" id="MobiDB-lite"/>
    </source>
</evidence>
<accession>A0A919TMT0</accession>
<comment type="caution">
    <text evidence="2">The sequence shown here is derived from an EMBL/GenBank/DDBJ whole genome shotgun (WGS) entry which is preliminary data.</text>
</comment>
<feature type="region of interest" description="Disordered" evidence="1">
    <location>
        <begin position="43"/>
        <end position="75"/>
    </location>
</feature>
<keyword evidence="3" id="KW-1185">Reference proteome</keyword>
<feature type="compositionally biased region" description="Basic and acidic residues" evidence="1">
    <location>
        <begin position="49"/>
        <end position="61"/>
    </location>
</feature>
<reference evidence="2" key="1">
    <citation type="submission" date="2021-01" db="EMBL/GenBank/DDBJ databases">
        <title>Whole genome shotgun sequence of Actinoplanes siamensis NBRC 109076.</title>
        <authorList>
            <person name="Komaki H."/>
            <person name="Tamura T."/>
        </authorList>
    </citation>
    <scope>NUCLEOTIDE SEQUENCE</scope>
    <source>
        <strain evidence="2">NBRC 109076</strain>
    </source>
</reference>
<organism evidence="2 3">
    <name type="scientific">Actinoplanes siamensis</name>
    <dbReference type="NCBI Taxonomy" id="1223317"/>
    <lineage>
        <taxon>Bacteria</taxon>
        <taxon>Bacillati</taxon>
        <taxon>Actinomycetota</taxon>
        <taxon>Actinomycetes</taxon>
        <taxon>Micromonosporales</taxon>
        <taxon>Micromonosporaceae</taxon>
        <taxon>Actinoplanes</taxon>
    </lineage>
</organism>
<proteinExistence type="predicted"/>
<dbReference type="RefSeq" id="WP_203684025.1">
    <property type="nucleotide sequence ID" value="NZ_BOMW01000066.1"/>
</dbReference>
<evidence type="ECO:0000313" key="3">
    <source>
        <dbReference type="Proteomes" id="UP000629619"/>
    </source>
</evidence>
<evidence type="ECO:0000313" key="2">
    <source>
        <dbReference type="EMBL" id="GIF08676.1"/>
    </source>
</evidence>
<gene>
    <name evidence="2" type="ORF">Asi03nite_62140</name>
</gene>
<protein>
    <submittedName>
        <fullName evidence="2">Uncharacterized protein</fullName>
    </submittedName>
</protein>
<dbReference type="AlphaFoldDB" id="A0A919TMT0"/>
<dbReference type="EMBL" id="BOMW01000066">
    <property type="protein sequence ID" value="GIF08676.1"/>
    <property type="molecule type" value="Genomic_DNA"/>
</dbReference>
<dbReference type="Proteomes" id="UP000629619">
    <property type="component" value="Unassembled WGS sequence"/>
</dbReference>